<evidence type="ECO:0000313" key="6">
    <source>
        <dbReference type="Proteomes" id="UP000721415"/>
    </source>
</evidence>
<dbReference type="InterPro" id="IPR058240">
    <property type="entry name" value="rSAM_sf"/>
</dbReference>
<dbReference type="PANTHER" id="PTHR43726:SF1">
    <property type="entry name" value="BIOTIN SYNTHASE"/>
    <property type="match status" value="1"/>
</dbReference>
<keyword evidence="2" id="KW-0479">Metal-binding</keyword>
<evidence type="ECO:0000256" key="3">
    <source>
        <dbReference type="ARBA" id="ARBA00023004"/>
    </source>
</evidence>
<keyword evidence="4" id="KW-0411">Iron-sulfur</keyword>
<evidence type="ECO:0008006" key="7">
    <source>
        <dbReference type="Google" id="ProtNLM"/>
    </source>
</evidence>
<sequence>MSTIRIKESLEKVTHDQVLNREDLINLLELEYHSQDAQLLIEKAREIAQNKCLNRGKVWGAIGLDYMTCAMNCNYCSLAKAWNNDPNVAVLSDQEILNFVDVYNQMGIDWLFIRTSEFYQFDRLIEQLKMIRERLSSRIMLGVNTGDANSSKTEQLKAAGVEMVYHAIRLREGVDTNFAIGRRRQTQKTIKTSGLLLSQYLEPIGPEHSSEEIADRMIDIIDMGTDLTGIMPRIPVENTPKYEYGQISEEKLAIITAVFRIYGQEQIKDLIIHPASELAMQAGANSLVVDVGAIPRSRGMEYNAWNGQDVNKATSLLKKYQYKIGA</sequence>
<proteinExistence type="predicted"/>
<keyword evidence="6" id="KW-1185">Reference proteome</keyword>
<dbReference type="SFLD" id="SFLDS00029">
    <property type="entry name" value="Radical_SAM"/>
    <property type="match status" value="1"/>
</dbReference>
<dbReference type="InterPro" id="IPR007197">
    <property type="entry name" value="rSAM"/>
</dbReference>
<dbReference type="SUPFAM" id="SSF102114">
    <property type="entry name" value="Radical SAM enzymes"/>
    <property type="match status" value="1"/>
</dbReference>
<dbReference type="Proteomes" id="UP000721415">
    <property type="component" value="Unassembled WGS sequence"/>
</dbReference>
<dbReference type="InterPro" id="IPR013785">
    <property type="entry name" value="Aldolase_TIM"/>
</dbReference>
<dbReference type="PANTHER" id="PTHR43726">
    <property type="entry name" value="3-METHYLORNITHINE SYNTHASE"/>
    <property type="match status" value="1"/>
</dbReference>
<dbReference type="EMBL" id="JACBXQ010000001">
    <property type="protein sequence ID" value="MBG9985562.1"/>
    <property type="molecule type" value="Genomic_DNA"/>
</dbReference>
<evidence type="ECO:0000256" key="2">
    <source>
        <dbReference type="ARBA" id="ARBA00022723"/>
    </source>
</evidence>
<keyword evidence="1" id="KW-0949">S-adenosyl-L-methionine</keyword>
<comment type="caution">
    <text evidence="5">The sequence shown here is derived from an EMBL/GenBank/DDBJ whole genome shotgun (WGS) entry which is preliminary data.</text>
</comment>
<organism evidence="5 6">
    <name type="scientific">Facklamia lactis</name>
    <dbReference type="NCBI Taxonomy" id="2749967"/>
    <lineage>
        <taxon>Bacteria</taxon>
        <taxon>Bacillati</taxon>
        <taxon>Bacillota</taxon>
        <taxon>Bacilli</taxon>
        <taxon>Lactobacillales</taxon>
        <taxon>Aerococcaceae</taxon>
        <taxon>Facklamia</taxon>
    </lineage>
</organism>
<evidence type="ECO:0000313" key="5">
    <source>
        <dbReference type="EMBL" id="MBG9985562.1"/>
    </source>
</evidence>
<reference evidence="5 6" key="1">
    <citation type="submission" date="2020-07" db="EMBL/GenBank/DDBJ databases">
        <title>Facklamia lactis sp. nov., isolated from raw milk.</title>
        <authorList>
            <person name="Doll E.V."/>
            <person name="Huptas C."/>
            <person name="Staib L."/>
            <person name="Wenning M."/>
            <person name="Scherer S."/>
        </authorList>
    </citation>
    <scope>NUCLEOTIDE SEQUENCE [LARGE SCALE GENOMIC DNA]</scope>
    <source>
        <strain evidence="5 6">DSM 111018</strain>
    </source>
</reference>
<dbReference type="InterPro" id="IPR034422">
    <property type="entry name" value="HydE/PylB-like"/>
</dbReference>
<evidence type="ECO:0000256" key="4">
    <source>
        <dbReference type="ARBA" id="ARBA00023014"/>
    </source>
</evidence>
<keyword evidence="3" id="KW-0408">Iron</keyword>
<dbReference type="Gene3D" id="3.20.20.70">
    <property type="entry name" value="Aldolase class I"/>
    <property type="match status" value="1"/>
</dbReference>
<protein>
    <recommendedName>
        <fullName evidence="7">Radical SAM protein</fullName>
    </recommendedName>
</protein>
<evidence type="ECO:0000256" key="1">
    <source>
        <dbReference type="ARBA" id="ARBA00022691"/>
    </source>
</evidence>
<name>A0ABS0LNM2_9LACT</name>
<accession>A0ABS0LNM2</accession>
<gene>
    <name evidence="5" type="ORF">HZY91_01475</name>
</gene>